<comment type="caution">
    <text evidence="1">The sequence shown here is derived from an EMBL/GenBank/DDBJ whole genome shotgun (WGS) entry which is preliminary data.</text>
</comment>
<name>A0A2D0NAL0_FLAN2</name>
<reference evidence="1 2" key="1">
    <citation type="submission" date="2017-10" db="EMBL/GenBank/DDBJ databases">
        <title>The draft genome sequence of Lewinella nigricans NBRC 102662.</title>
        <authorList>
            <person name="Wang K."/>
        </authorList>
    </citation>
    <scope>NUCLEOTIDE SEQUENCE [LARGE SCALE GENOMIC DNA]</scope>
    <source>
        <strain evidence="1 2">NBRC 102662</strain>
    </source>
</reference>
<organism evidence="1 2">
    <name type="scientific">Flavilitoribacter nigricans (strain ATCC 23147 / DSM 23189 / NBRC 102662 / NCIMB 1420 / SS-2)</name>
    <name type="common">Lewinella nigricans</name>
    <dbReference type="NCBI Taxonomy" id="1122177"/>
    <lineage>
        <taxon>Bacteria</taxon>
        <taxon>Pseudomonadati</taxon>
        <taxon>Bacteroidota</taxon>
        <taxon>Saprospiria</taxon>
        <taxon>Saprospirales</taxon>
        <taxon>Lewinellaceae</taxon>
        <taxon>Flavilitoribacter</taxon>
    </lineage>
</organism>
<protein>
    <submittedName>
        <fullName evidence="1">Uncharacterized protein</fullName>
    </submittedName>
</protein>
<proteinExistence type="predicted"/>
<sequence length="275" mass="30970">MKQIVQNTLLTTFFLLPILVGAQPKPTCAELEGVWEYDLPDQRGIWFSHNDHYMWILVPKERASFQADNPTTEEMAMAYDGLILSVGNVKCSENRGTITHTYTKDPADAGQSFQFDYRVQGKQQQYWVLQADGSRGPEGRSRKLGTFATSSKMSCEISDGFWQYEQPDQYGIAAIADGHFGWILVDKTFWDHPTDLSTPENKATAFAAITAAAGTFSCDEPSIIKWKNLHTKNYRGEGVSFPTENQQSPDRLEFWFLNQQGERTGGGGKAVRMKD</sequence>
<dbReference type="EMBL" id="PDUD01000021">
    <property type="protein sequence ID" value="PHN05517.1"/>
    <property type="molecule type" value="Genomic_DNA"/>
</dbReference>
<evidence type="ECO:0000313" key="2">
    <source>
        <dbReference type="Proteomes" id="UP000223913"/>
    </source>
</evidence>
<keyword evidence="2" id="KW-1185">Reference proteome</keyword>
<evidence type="ECO:0000313" key="1">
    <source>
        <dbReference type="EMBL" id="PHN05517.1"/>
    </source>
</evidence>
<accession>A0A2D0NAL0</accession>
<dbReference type="RefSeq" id="WP_099151093.1">
    <property type="nucleotide sequence ID" value="NZ_PDUD01000021.1"/>
</dbReference>
<dbReference type="AlphaFoldDB" id="A0A2D0NAL0"/>
<dbReference type="Proteomes" id="UP000223913">
    <property type="component" value="Unassembled WGS sequence"/>
</dbReference>
<gene>
    <name evidence="1" type="ORF">CRP01_16100</name>
</gene>